<feature type="signal peptide" evidence="1">
    <location>
        <begin position="1"/>
        <end position="19"/>
    </location>
</feature>
<proteinExistence type="predicted"/>
<feature type="chain" id="PRO_5013073449" description="Intradiol ring-cleavage dioxygenases domain-containing protein" evidence="1">
    <location>
        <begin position="20"/>
        <end position="328"/>
    </location>
</feature>
<keyword evidence="1" id="KW-0732">Signal</keyword>
<protein>
    <recommendedName>
        <fullName evidence="4">Intradiol ring-cleavage dioxygenases domain-containing protein</fullName>
    </recommendedName>
</protein>
<organism evidence="2 3">
    <name type="scientific">Epicoccum nigrum</name>
    <name type="common">Soil fungus</name>
    <name type="synonym">Epicoccum purpurascens</name>
    <dbReference type="NCBI Taxonomy" id="105696"/>
    <lineage>
        <taxon>Eukaryota</taxon>
        <taxon>Fungi</taxon>
        <taxon>Dikarya</taxon>
        <taxon>Ascomycota</taxon>
        <taxon>Pezizomycotina</taxon>
        <taxon>Dothideomycetes</taxon>
        <taxon>Pleosporomycetidae</taxon>
        <taxon>Pleosporales</taxon>
        <taxon>Pleosporineae</taxon>
        <taxon>Didymellaceae</taxon>
        <taxon>Epicoccum</taxon>
    </lineage>
</organism>
<name>A0A1Y2M6K3_EPING</name>
<reference evidence="2 3" key="1">
    <citation type="journal article" date="2017" name="Genome Announc.">
        <title>Genome sequence of the saprophytic ascomycete Epicoccum nigrum ICMP 19927 strain isolated from New Zealand.</title>
        <authorList>
            <person name="Fokin M."/>
            <person name="Fleetwood D."/>
            <person name="Weir B.S."/>
            <person name="Villas-Boas S.G."/>
        </authorList>
    </citation>
    <scope>NUCLEOTIDE SEQUENCE [LARGE SCALE GENOMIC DNA]</scope>
    <source>
        <strain evidence="2 3">ICMP 19927</strain>
    </source>
</reference>
<dbReference type="InParanoid" id="A0A1Y2M6K3"/>
<evidence type="ECO:0000256" key="1">
    <source>
        <dbReference type="SAM" id="SignalP"/>
    </source>
</evidence>
<keyword evidence="3" id="KW-1185">Reference proteome</keyword>
<evidence type="ECO:0000313" key="2">
    <source>
        <dbReference type="EMBL" id="OSS51602.1"/>
    </source>
</evidence>
<accession>A0A1Y2M6K3</accession>
<evidence type="ECO:0008006" key="4">
    <source>
        <dbReference type="Google" id="ProtNLM"/>
    </source>
</evidence>
<dbReference type="Proteomes" id="UP000193240">
    <property type="component" value="Unassembled WGS sequence"/>
</dbReference>
<gene>
    <name evidence="2" type="ORF">B5807_03394</name>
</gene>
<evidence type="ECO:0000313" key="3">
    <source>
        <dbReference type="Proteomes" id="UP000193240"/>
    </source>
</evidence>
<sequence length="328" mass="36564">MKLLQWLFCLVLFAAVALADSAPLSRGDLTNNYTTNSTYPEPPPGVLVWGYAEIMSGPEPKDRFANLMVPVLAESEDSSGVNLPIIRMSTNRQYVAEITRQRLWDKVHEALHATCPLERGVIGCYPGMPGSGRPNDDNSLPQGVVYNDEVWITTVPYKDDHGDYATNAWITITATGIFRDQKYPGIGAALYEMAAGVYKEVTEADFNCYYENHFNTHARPYRFCVVPHRILIAFPANKDQIIDAWLQVTVEFNGKTTVGHLDCDKTTTNSNVTSFWKGAVLPDVTKAMGNSAEDWSDPCLECFSEDGAFDLESWRASQHCNAHYKASE</sequence>
<dbReference type="EMBL" id="KZ107840">
    <property type="protein sequence ID" value="OSS51602.1"/>
    <property type="molecule type" value="Genomic_DNA"/>
</dbReference>
<dbReference type="AlphaFoldDB" id="A0A1Y2M6K3"/>